<sequence length="145" mass="15694">MSRVSTVLFWVGGLIALGSCNKEDASPDRALVNKRWMLVQVENTPIGVSSYGPTYRSYIEFSGENTTSGLAPCNSFGGTFSQGAAGQLTISEQASTRIACPTPIEYDYLTALPRTARYEISGKQLRLYAAAQSSVPLLVFENRGK</sequence>
<name>A0ABY4CW99_9BACT</name>
<accession>A0ABY4CW99</accession>
<dbReference type="Pfam" id="PF03724">
    <property type="entry name" value="META"/>
    <property type="match status" value="1"/>
</dbReference>
<reference evidence="2 3" key="1">
    <citation type="submission" date="2022-03" db="EMBL/GenBank/DDBJ databases">
        <title>Hymenobactersp. isolated from the air.</title>
        <authorList>
            <person name="Won M."/>
            <person name="Kwon S.-W."/>
        </authorList>
    </citation>
    <scope>NUCLEOTIDE SEQUENCE [LARGE SCALE GENOMIC DNA]</scope>
    <source>
        <strain evidence="2 3">KACC 21982</strain>
    </source>
</reference>
<dbReference type="InterPro" id="IPR005184">
    <property type="entry name" value="DUF306_Meta_HslJ"/>
</dbReference>
<dbReference type="PROSITE" id="PS51257">
    <property type="entry name" value="PROKAR_LIPOPROTEIN"/>
    <property type="match status" value="1"/>
</dbReference>
<feature type="domain" description="DUF306" evidence="1">
    <location>
        <begin position="30"/>
        <end position="132"/>
    </location>
</feature>
<dbReference type="Gene3D" id="2.40.128.270">
    <property type="match status" value="1"/>
</dbReference>
<keyword evidence="3" id="KW-1185">Reference proteome</keyword>
<dbReference type="PANTHER" id="PTHR35535:SF1">
    <property type="entry name" value="HEAT SHOCK PROTEIN HSLJ"/>
    <property type="match status" value="1"/>
</dbReference>
<evidence type="ECO:0000313" key="3">
    <source>
        <dbReference type="Proteomes" id="UP000831113"/>
    </source>
</evidence>
<evidence type="ECO:0000313" key="2">
    <source>
        <dbReference type="EMBL" id="UOG74458.1"/>
    </source>
</evidence>
<evidence type="ECO:0000259" key="1">
    <source>
        <dbReference type="Pfam" id="PF03724"/>
    </source>
</evidence>
<dbReference type="RefSeq" id="WP_243797847.1">
    <property type="nucleotide sequence ID" value="NZ_CP094669.1"/>
</dbReference>
<protein>
    <submittedName>
        <fullName evidence="2">META domain-containing protein</fullName>
    </submittedName>
</protein>
<dbReference type="PANTHER" id="PTHR35535">
    <property type="entry name" value="HEAT SHOCK PROTEIN HSLJ"/>
    <property type="match status" value="1"/>
</dbReference>
<organism evidence="2 3">
    <name type="scientific">Hymenobacter tibetensis</name>
    <dbReference type="NCBI Taxonomy" id="497967"/>
    <lineage>
        <taxon>Bacteria</taxon>
        <taxon>Pseudomonadati</taxon>
        <taxon>Bacteroidota</taxon>
        <taxon>Cytophagia</taxon>
        <taxon>Cytophagales</taxon>
        <taxon>Hymenobacteraceae</taxon>
        <taxon>Hymenobacter</taxon>
    </lineage>
</organism>
<dbReference type="Proteomes" id="UP000831113">
    <property type="component" value="Chromosome"/>
</dbReference>
<dbReference type="InterPro" id="IPR053147">
    <property type="entry name" value="Hsp_HslJ-like"/>
</dbReference>
<proteinExistence type="predicted"/>
<gene>
    <name evidence="2" type="ORF">MTX78_20350</name>
</gene>
<dbReference type="EMBL" id="CP094669">
    <property type="protein sequence ID" value="UOG74458.1"/>
    <property type="molecule type" value="Genomic_DNA"/>
</dbReference>
<dbReference type="InterPro" id="IPR038670">
    <property type="entry name" value="HslJ-like_sf"/>
</dbReference>